<feature type="coiled-coil region" evidence="6">
    <location>
        <begin position="519"/>
        <end position="572"/>
    </location>
</feature>
<dbReference type="Gene3D" id="3.30.450.40">
    <property type="match status" value="2"/>
</dbReference>
<dbReference type="SMART" id="SM00065">
    <property type="entry name" value="GAF"/>
    <property type="match status" value="2"/>
</dbReference>
<dbReference type="Pfam" id="PF15915">
    <property type="entry name" value="BAT"/>
    <property type="match status" value="1"/>
</dbReference>
<dbReference type="SUPFAM" id="SSF55785">
    <property type="entry name" value="PYP-like sensor domain (PAS domain)"/>
    <property type="match status" value="2"/>
</dbReference>
<dbReference type="InterPro" id="IPR011006">
    <property type="entry name" value="CheY-like_superfamily"/>
</dbReference>
<dbReference type="SUPFAM" id="SSF55781">
    <property type="entry name" value="GAF domain-like"/>
    <property type="match status" value="2"/>
</dbReference>
<gene>
    <name evidence="10" type="ORF">MW046_11450</name>
</gene>
<dbReference type="PANTHER" id="PTHR34236:SF1">
    <property type="entry name" value="DIMETHYL SULFOXIDE REDUCTASE TRANSCRIPTIONAL ACTIVATOR"/>
    <property type="match status" value="1"/>
</dbReference>
<dbReference type="InterPro" id="IPR007050">
    <property type="entry name" value="HTH_bacterioopsin"/>
</dbReference>
<evidence type="ECO:0000313" key="10">
    <source>
        <dbReference type="EMBL" id="UPM42565.1"/>
    </source>
</evidence>
<feature type="domain" description="PAS" evidence="8">
    <location>
        <begin position="264"/>
        <end position="319"/>
    </location>
</feature>
<keyword evidence="11" id="KW-1185">Reference proteome</keyword>
<feature type="domain" description="PAC" evidence="9">
    <location>
        <begin position="211"/>
        <end position="263"/>
    </location>
</feature>
<evidence type="ECO:0000256" key="3">
    <source>
        <dbReference type="ARBA" id="ARBA00023015"/>
    </source>
</evidence>
<dbReference type="InterPro" id="IPR000700">
    <property type="entry name" value="PAS-assoc_C"/>
</dbReference>
<dbReference type="PROSITE" id="PS50112">
    <property type="entry name" value="PAS"/>
    <property type="match status" value="1"/>
</dbReference>
<dbReference type="SMART" id="SM00091">
    <property type="entry name" value="PAS"/>
    <property type="match status" value="2"/>
</dbReference>
<dbReference type="Proteomes" id="UP000831768">
    <property type="component" value="Chromosome"/>
</dbReference>
<keyword evidence="4" id="KW-0804">Transcription</keyword>
<dbReference type="PROSITE" id="PS50110">
    <property type="entry name" value="RESPONSE_REGULATORY"/>
    <property type="match status" value="1"/>
</dbReference>
<dbReference type="Pfam" id="PF08448">
    <property type="entry name" value="PAS_4"/>
    <property type="match status" value="1"/>
</dbReference>
<dbReference type="InterPro" id="IPR035965">
    <property type="entry name" value="PAS-like_dom_sf"/>
</dbReference>
<feature type="domain" description="Response regulatory" evidence="7">
    <location>
        <begin position="1"/>
        <end position="122"/>
    </location>
</feature>
<dbReference type="InterPro" id="IPR001789">
    <property type="entry name" value="Sig_transdc_resp-reg_receiver"/>
</dbReference>
<dbReference type="InterPro" id="IPR013324">
    <property type="entry name" value="RNA_pol_sigma_r3/r4-like"/>
</dbReference>
<dbReference type="PANTHER" id="PTHR34236">
    <property type="entry name" value="DIMETHYL SULFOXIDE REDUCTASE TRANSCRIPTIONAL ACTIVATOR"/>
    <property type="match status" value="1"/>
</dbReference>
<evidence type="ECO:0000256" key="6">
    <source>
        <dbReference type="SAM" id="Coils"/>
    </source>
</evidence>
<evidence type="ECO:0000256" key="4">
    <source>
        <dbReference type="ARBA" id="ARBA00023163"/>
    </source>
</evidence>
<dbReference type="InterPro" id="IPR003018">
    <property type="entry name" value="GAF"/>
</dbReference>
<dbReference type="Gene3D" id="3.30.450.20">
    <property type="entry name" value="PAS domain"/>
    <property type="match status" value="2"/>
</dbReference>
<dbReference type="InterPro" id="IPR029016">
    <property type="entry name" value="GAF-like_dom_sf"/>
</dbReference>
<evidence type="ECO:0000256" key="5">
    <source>
        <dbReference type="PROSITE-ProRule" id="PRU00169"/>
    </source>
</evidence>
<proteinExistence type="predicted"/>
<dbReference type="EMBL" id="CP096019">
    <property type="protein sequence ID" value="UPM42565.1"/>
    <property type="molecule type" value="Genomic_DNA"/>
</dbReference>
<evidence type="ECO:0000256" key="2">
    <source>
        <dbReference type="ARBA" id="ARBA00022777"/>
    </source>
</evidence>
<accession>A0A8U0A0F2</accession>
<evidence type="ECO:0000259" key="7">
    <source>
        <dbReference type="PROSITE" id="PS50110"/>
    </source>
</evidence>
<keyword evidence="2" id="KW-0418">Kinase</keyword>
<dbReference type="AlphaFoldDB" id="A0A8U0A0F2"/>
<dbReference type="CDD" id="cd00156">
    <property type="entry name" value="REC"/>
    <property type="match status" value="1"/>
</dbReference>
<keyword evidence="3" id="KW-0805">Transcription regulation</keyword>
<reference evidence="10" key="1">
    <citation type="submission" date="2022-04" db="EMBL/GenBank/DDBJ databases">
        <title>Halocatena sp. nov., isolated from a salt lake.</title>
        <authorList>
            <person name="Cui H.-L."/>
        </authorList>
    </citation>
    <scope>NUCLEOTIDE SEQUENCE</scope>
    <source>
        <strain evidence="10">AD-1</strain>
    </source>
</reference>
<dbReference type="InterPro" id="IPR013656">
    <property type="entry name" value="PAS_4"/>
</dbReference>
<keyword evidence="1" id="KW-0808">Transferase</keyword>
<evidence type="ECO:0000256" key="1">
    <source>
        <dbReference type="ARBA" id="ARBA00022679"/>
    </source>
</evidence>
<dbReference type="InterPro" id="IPR000014">
    <property type="entry name" value="PAS"/>
</dbReference>
<dbReference type="PROSITE" id="PS50113">
    <property type="entry name" value="PAC"/>
    <property type="match status" value="1"/>
</dbReference>
<dbReference type="Pfam" id="PF13185">
    <property type="entry name" value="GAF_2"/>
    <property type="match status" value="2"/>
</dbReference>
<dbReference type="SUPFAM" id="SSF52172">
    <property type="entry name" value="CheY-like"/>
    <property type="match status" value="1"/>
</dbReference>
<dbReference type="InterPro" id="IPR031803">
    <property type="entry name" value="BAT_GAF/HTH-assoc"/>
</dbReference>
<dbReference type="CDD" id="cd00130">
    <property type="entry name" value="PAS"/>
    <property type="match status" value="2"/>
</dbReference>
<evidence type="ECO:0000259" key="8">
    <source>
        <dbReference type="PROSITE" id="PS50112"/>
    </source>
</evidence>
<dbReference type="NCBIfam" id="TIGR00229">
    <property type="entry name" value="sensory_box"/>
    <property type="match status" value="2"/>
</dbReference>
<dbReference type="SUPFAM" id="SSF88659">
    <property type="entry name" value="Sigma3 and sigma4 domains of RNA polymerase sigma factors"/>
    <property type="match status" value="1"/>
</dbReference>
<dbReference type="RefSeq" id="WP_247993236.1">
    <property type="nucleotide sequence ID" value="NZ_CP096019.1"/>
</dbReference>
<comment type="caution">
    <text evidence="5">Lacks conserved residue(s) required for the propagation of feature annotation.</text>
</comment>
<dbReference type="KEGG" id="haad:MW046_11450"/>
<dbReference type="GeneID" id="71928671"/>
<protein>
    <submittedName>
        <fullName evidence="10">GAF domain-containing protein</fullName>
    </submittedName>
</protein>
<organism evidence="10 11">
    <name type="scientific">Halocatena salina</name>
    <dbReference type="NCBI Taxonomy" id="2934340"/>
    <lineage>
        <taxon>Archaea</taxon>
        <taxon>Methanobacteriati</taxon>
        <taxon>Methanobacteriota</taxon>
        <taxon>Stenosarchaea group</taxon>
        <taxon>Halobacteria</taxon>
        <taxon>Halobacteriales</taxon>
        <taxon>Natronomonadaceae</taxon>
        <taxon>Halocatena</taxon>
    </lineage>
</organism>
<evidence type="ECO:0000259" key="9">
    <source>
        <dbReference type="PROSITE" id="PS50113"/>
    </source>
</evidence>
<sequence>MASSTTTLPTTDVVVVGTAEWMDDLAATLTAVTDASIRRLRTIEATRERSVATFDCVLTGYELADGTGIDLLQAVETTTPIVVCTASGNEQIASKAMAAGAVDYIAVSDPSSLPVDELIERLSRAVRDAWRTETRQERSRQFEAVFQNTQTATWVLDPEGRLQRANRTALKMIDPDGSTLIGERFWDLPWWSRMDRSQFPIEQLVRSVIDDRTTERLVTTIGDERIIELSALPVQAPENELAGIVVEGDDVTERASLYRELRSSEVLHRVTLNNMTDTVLVTDDDGAFTYICPNVHFIFGYTAAEIRDFGTIDELLGEDLFDPDELEKSGVLKNIECTTTDKAGQEHTLLVNVRAVSIQDGTRLYSCRDITKRKQREEALATLQETTRDFLYAETPQEIAHHIVDDVPSVLDVEASAVYQFDPDRNVLEPIAQSSPMERLNGPLPTVPADAETLPSYSFVEDDALFFEDVHDSPRLDNQATDVRSGAYIPLGDHGVFIAGSSDVGQFDAVTRELADLLAATAEAALDRIRRERRLREQERELQHRNTELTALNRVNEIIRDIDQALVQAETREEIEHAVCQRLTAEDRFAFAWIGIEDAATGTITPRAWAGVEQGYLDSLSFPIGESETEPSGRAEATQTVTRITNVADRFRQESWRKEALSRNFLSILSVPIAYDDFTYGVLTVYAETQNAFDETAQAVLAELGETIASAVSAIERKNALLTTSITRVRFMVDDPLFVLTRIARMAGCTLTYHGGVRQTTDGSYLFVAVEGASMDAVERAATELVAIDDVHPINTDNTGGVLRIRLPDQFLALELADHGAILRRASVDADTTTLVIDIPETIDSRHITHLVTDTFRNVELRSKRTIDQSATQNVYSRFLDRVTDRQLEVLQTAYYSGFFESPRERTGEEIAETLGISPPAFYQHIRTVQRKLFTTVFDEQGLPSVPS</sequence>
<keyword evidence="6" id="KW-0175">Coiled coil</keyword>
<dbReference type="Pfam" id="PF04967">
    <property type="entry name" value="HTH_10"/>
    <property type="match status" value="1"/>
</dbReference>
<dbReference type="Gene3D" id="3.40.50.2300">
    <property type="match status" value="1"/>
</dbReference>
<dbReference type="GO" id="GO:0016301">
    <property type="term" value="F:kinase activity"/>
    <property type="evidence" value="ECO:0007669"/>
    <property type="project" value="UniProtKB-KW"/>
</dbReference>
<name>A0A8U0A0F2_9EURY</name>
<dbReference type="GO" id="GO:0000160">
    <property type="term" value="P:phosphorelay signal transduction system"/>
    <property type="evidence" value="ECO:0007669"/>
    <property type="project" value="InterPro"/>
</dbReference>
<evidence type="ECO:0000313" key="11">
    <source>
        <dbReference type="Proteomes" id="UP000831768"/>
    </source>
</evidence>